<feature type="compositionally biased region" description="Low complexity" evidence="4">
    <location>
        <begin position="446"/>
        <end position="471"/>
    </location>
</feature>
<protein>
    <recommendedName>
        <fullName evidence="6">LysM domain-containing protein</fullName>
    </recommendedName>
</protein>
<feature type="signal peptide" evidence="5">
    <location>
        <begin position="1"/>
        <end position="22"/>
    </location>
</feature>
<dbReference type="PANTHER" id="PTHR34997:SF2">
    <property type="entry name" value="LYSM DOMAIN-CONTAINING PROTEIN-RELATED"/>
    <property type="match status" value="1"/>
</dbReference>
<evidence type="ECO:0000313" key="8">
    <source>
        <dbReference type="Proteomes" id="UP000326565"/>
    </source>
</evidence>
<dbReference type="Gene3D" id="3.10.350.10">
    <property type="entry name" value="LysM domain"/>
    <property type="match status" value="5"/>
</dbReference>
<keyword evidence="1" id="KW-0147">Chitin-binding</keyword>
<evidence type="ECO:0000256" key="5">
    <source>
        <dbReference type="SAM" id="SignalP"/>
    </source>
</evidence>
<evidence type="ECO:0000256" key="3">
    <source>
        <dbReference type="ARBA" id="ARBA00023026"/>
    </source>
</evidence>
<dbReference type="AlphaFoldDB" id="A0A5N5WFZ6"/>
<dbReference type="EMBL" id="ML732540">
    <property type="protein sequence ID" value="KAB8067193.1"/>
    <property type="molecule type" value="Genomic_DNA"/>
</dbReference>
<dbReference type="GO" id="GO:0008061">
    <property type="term" value="F:chitin binding"/>
    <property type="evidence" value="ECO:0007669"/>
    <property type="project" value="UniProtKB-KW"/>
</dbReference>
<keyword evidence="8" id="KW-1185">Reference proteome</keyword>
<evidence type="ECO:0000313" key="7">
    <source>
        <dbReference type="EMBL" id="KAB8067193.1"/>
    </source>
</evidence>
<dbReference type="OrthoDB" id="5985073at2759"/>
<feature type="domain" description="LysM" evidence="6">
    <location>
        <begin position="654"/>
        <end position="700"/>
    </location>
</feature>
<dbReference type="PANTHER" id="PTHR34997">
    <property type="entry name" value="AM15"/>
    <property type="match status" value="1"/>
</dbReference>
<dbReference type="Proteomes" id="UP000326565">
    <property type="component" value="Unassembled WGS sequence"/>
</dbReference>
<feature type="compositionally biased region" description="Polar residues" evidence="4">
    <location>
        <begin position="552"/>
        <end position="562"/>
    </location>
</feature>
<name>A0A5N5WFZ6_9EURO</name>
<evidence type="ECO:0000256" key="1">
    <source>
        <dbReference type="ARBA" id="ARBA00022669"/>
    </source>
</evidence>
<sequence>MMQAMGGIVLLTVSLLWVQSHAIQVWQDSEEISTTVPADCRDVLKFNITCSNSLITAQDVLNGAALVGAAANTYCIQQCHDSLQTFQKNIRSSCGTKEYELYVNSTTKQSPATVADGLVWAYELACIHDSSGFCLPEIYNHKKSACSDCMLKYGAVMMSSDYGRQQLPPASFSSLLSSCSIPASSYPYTHTPLPTATPTTPTPSRSYTVAPTPTCNGKIYVSKEGDTCEVISSTNSISTDRLVEVNHLDYFCSSLTPNTPLCIDTTCTVYTVKANQTCQDIIRDQPFGLVQLIGWNPTIHQSCDNLDSMVGRSICISPPGGGAFNIPERTNSSTMGLSSSMVTAWIPGQTTTLTNLTTSWYWPTIDPDYSHSRVTYTANSTYSSLLAERTHYCWITDEDWDNLFNPDDLDTSCQSLYSTYCDPPVTAPIPSSSPFIPGSCTPEQQTSEPSSTAATPTLTSTARATPTPTQTGMTRDCTKFHKVTKDEGCQQIADDNNISLTDFYAWNPAVGDNCSGLKYDYYVCVDTMHTASPTAIPATTPTATRPTPITSGDATPTPTQSGMTDGCTAFHKVVKDEWCEQIAKDSGVSLSNFVAWNPAVGDDCKGLKYGYYVCVGKDPAGATPTPSSQPSSTDNSGGVTPTPVQAGMIKGCKTFHKVERDEYCYMIVDQYHISLPSFETWNPAIGSNCEGLKYDYYVCVGV</sequence>
<evidence type="ECO:0000256" key="2">
    <source>
        <dbReference type="ARBA" id="ARBA00022729"/>
    </source>
</evidence>
<feature type="region of interest" description="Disordered" evidence="4">
    <location>
        <begin position="623"/>
        <end position="642"/>
    </location>
</feature>
<gene>
    <name evidence="7" type="ORF">BDV29DRAFT_186600</name>
</gene>
<feature type="domain" description="LysM" evidence="6">
    <location>
        <begin position="218"/>
        <end position="263"/>
    </location>
</feature>
<dbReference type="SUPFAM" id="SSF54106">
    <property type="entry name" value="LysM domain"/>
    <property type="match status" value="4"/>
</dbReference>
<reference evidence="7 8" key="1">
    <citation type="submission" date="2019-04" db="EMBL/GenBank/DDBJ databases">
        <title>Friends and foes A comparative genomics study of 23 Aspergillus species from section Flavi.</title>
        <authorList>
            <consortium name="DOE Joint Genome Institute"/>
            <person name="Kjaerbolling I."/>
            <person name="Vesth T."/>
            <person name="Frisvad J.C."/>
            <person name="Nybo J.L."/>
            <person name="Theobald S."/>
            <person name="Kildgaard S."/>
            <person name="Isbrandt T."/>
            <person name="Kuo A."/>
            <person name="Sato A."/>
            <person name="Lyhne E.K."/>
            <person name="Kogle M.E."/>
            <person name="Wiebenga A."/>
            <person name="Kun R.S."/>
            <person name="Lubbers R.J."/>
            <person name="Makela M.R."/>
            <person name="Barry K."/>
            <person name="Chovatia M."/>
            <person name="Clum A."/>
            <person name="Daum C."/>
            <person name="Haridas S."/>
            <person name="He G."/>
            <person name="LaButti K."/>
            <person name="Lipzen A."/>
            <person name="Mondo S."/>
            <person name="Riley R."/>
            <person name="Salamov A."/>
            <person name="Simmons B.A."/>
            <person name="Magnuson J.K."/>
            <person name="Henrissat B."/>
            <person name="Mortensen U.H."/>
            <person name="Larsen T.O."/>
            <person name="Devries R.P."/>
            <person name="Grigoriev I.V."/>
            <person name="Machida M."/>
            <person name="Baker S.E."/>
            <person name="Andersen M.R."/>
        </authorList>
    </citation>
    <scope>NUCLEOTIDE SEQUENCE [LARGE SCALE GENOMIC DNA]</scope>
    <source>
        <strain evidence="7 8">CBS 151.66</strain>
    </source>
</reference>
<dbReference type="InterPro" id="IPR052210">
    <property type="entry name" value="LysM1-like"/>
</dbReference>
<evidence type="ECO:0000256" key="4">
    <source>
        <dbReference type="SAM" id="MobiDB-lite"/>
    </source>
</evidence>
<feature type="compositionally biased region" description="Low complexity" evidence="4">
    <location>
        <begin position="536"/>
        <end position="551"/>
    </location>
</feature>
<dbReference type="SMART" id="SM00257">
    <property type="entry name" value="LysM"/>
    <property type="match status" value="5"/>
</dbReference>
<feature type="compositionally biased region" description="Low complexity" evidence="4">
    <location>
        <begin position="623"/>
        <end position="633"/>
    </location>
</feature>
<dbReference type="CDD" id="cd00118">
    <property type="entry name" value="LysM"/>
    <property type="match status" value="3"/>
</dbReference>
<proteinExistence type="predicted"/>
<feature type="domain" description="LysM" evidence="6">
    <location>
        <begin position="569"/>
        <end position="615"/>
    </location>
</feature>
<dbReference type="InterPro" id="IPR018392">
    <property type="entry name" value="LysM"/>
</dbReference>
<organism evidence="7 8">
    <name type="scientific">Aspergillus leporis</name>
    <dbReference type="NCBI Taxonomy" id="41062"/>
    <lineage>
        <taxon>Eukaryota</taxon>
        <taxon>Fungi</taxon>
        <taxon>Dikarya</taxon>
        <taxon>Ascomycota</taxon>
        <taxon>Pezizomycotina</taxon>
        <taxon>Eurotiomycetes</taxon>
        <taxon>Eurotiomycetidae</taxon>
        <taxon>Eurotiales</taxon>
        <taxon>Aspergillaceae</taxon>
        <taxon>Aspergillus</taxon>
        <taxon>Aspergillus subgen. Circumdati</taxon>
    </lineage>
</organism>
<dbReference type="Pfam" id="PF01476">
    <property type="entry name" value="LysM"/>
    <property type="match status" value="1"/>
</dbReference>
<feature type="region of interest" description="Disordered" evidence="4">
    <location>
        <begin position="536"/>
        <end position="562"/>
    </location>
</feature>
<evidence type="ECO:0000259" key="6">
    <source>
        <dbReference type="PROSITE" id="PS51782"/>
    </source>
</evidence>
<accession>A0A5N5WFZ6</accession>
<feature type="chain" id="PRO_5025008699" description="LysM domain-containing protein" evidence="5">
    <location>
        <begin position="23"/>
        <end position="702"/>
    </location>
</feature>
<feature type="domain" description="LysM" evidence="6">
    <location>
        <begin position="479"/>
        <end position="525"/>
    </location>
</feature>
<keyword evidence="3" id="KW-0843">Virulence</keyword>
<dbReference type="InterPro" id="IPR036779">
    <property type="entry name" value="LysM_dom_sf"/>
</dbReference>
<dbReference type="PROSITE" id="PS51782">
    <property type="entry name" value="LYSM"/>
    <property type="match status" value="4"/>
</dbReference>
<keyword evidence="2 5" id="KW-0732">Signal</keyword>
<feature type="region of interest" description="Disordered" evidence="4">
    <location>
        <begin position="432"/>
        <end position="473"/>
    </location>
</feature>